<dbReference type="PANTHER" id="PTHR47765">
    <property type="entry name" value="3'-5' EXONUCLEASE DOMAIN-CONTAINING PROTEIN"/>
    <property type="match status" value="1"/>
</dbReference>
<dbReference type="GO" id="GO:0008408">
    <property type="term" value="F:3'-5' exonuclease activity"/>
    <property type="evidence" value="ECO:0007669"/>
    <property type="project" value="InterPro"/>
</dbReference>
<reference evidence="3" key="1">
    <citation type="submission" date="2021-06" db="EMBL/GenBank/DDBJ databases">
        <authorList>
            <consortium name="Wellcome Sanger Institute Data Sharing"/>
        </authorList>
    </citation>
    <scope>NUCLEOTIDE SEQUENCE [LARGE SCALE GENOMIC DNA]</scope>
</reference>
<protein>
    <submittedName>
        <fullName evidence="3">Exonuclease 3'-5' domain containing 3</fullName>
    </submittedName>
</protein>
<name>A0A8C4SD04_ERPCA</name>
<dbReference type="InterPro" id="IPR012337">
    <property type="entry name" value="RNaseH-like_sf"/>
</dbReference>
<dbReference type="InterPro" id="IPR002782">
    <property type="entry name" value="Mut7-C_RNAse_dom"/>
</dbReference>
<organism evidence="3 4">
    <name type="scientific">Erpetoichthys calabaricus</name>
    <name type="common">Rope fish</name>
    <name type="synonym">Calamoichthys calabaricus</name>
    <dbReference type="NCBI Taxonomy" id="27687"/>
    <lineage>
        <taxon>Eukaryota</taxon>
        <taxon>Metazoa</taxon>
        <taxon>Chordata</taxon>
        <taxon>Craniata</taxon>
        <taxon>Vertebrata</taxon>
        <taxon>Euteleostomi</taxon>
        <taxon>Actinopterygii</taxon>
        <taxon>Polypteriformes</taxon>
        <taxon>Polypteridae</taxon>
        <taxon>Erpetoichthys</taxon>
    </lineage>
</organism>
<evidence type="ECO:0000313" key="3">
    <source>
        <dbReference type="Ensembl" id="ENSECRP00000015038.1"/>
    </source>
</evidence>
<reference evidence="3" key="2">
    <citation type="submission" date="2025-08" db="UniProtKB">
        <authorList>
            <consortium name="Ensembl"/>
        </authorList>
    </citation>
    <scope>IDENTIFICATION</scope>
</reference>
<accession>A0A8C4SD04</accession>
<dbReference type="InterPro" id="IPR036397">
    <property type="entry name" value="RNaseH_sf"/>
</dbReference>
<keyword evidence="4" id="KW-1185">Reference proteome</keyword>
<gene>
    <name evidence="3" type="primary">exd3</name>
</gene>
<dbReference type="GeneTree" id="ENSGT00390000006843"/>
<dbReference type="Pfam" id="PF01612">
    <property type="entry name" value="DNA_pol_A_exo1"/>
    <property type="match status" value="1"/>
</dbReference>
<dbReference type="PANTHER" id="PTHR47765:SF2">
    <property type="entry name" value="EXONUCLEASE MUT-7 HOMOLOG"/>
    <property type="match status" value="1"/>
</dbReference>
<evidence type="ECO:0000256" key="1">
    <source>
        <dbReference type="SAM" id="MobiDB-lite"/>
    </source>
</evidence>
<proteinExistence type="predicted"/>
<dbReference type="InterPro" id="IPR052408">
    <property type="entry name" value="Exonuclease_MUT-7-like"/>
</dbReference>
<dbReference type="Ensembl" id="ENSECRT00000015302.1">
    <property type="protein sequence ID" value="ENSECRP00000015038.1"/>
    <property type="gene ID" value="ENSECRG00000010021.1"/>
</dbReference>
<feature type="domain" description="3'-5' exonuclease" evidence="2">
    <location>
        <begin position="366"/>
        <end position="567"/>
    </location>
</feature>
<evidence type="ECO:0000313" key="4">
    <source>
        <dbReference type="Proteomes" id="UP000694620"/>
    </source>
</evidence>
<evidence type="ECO:0000259" key="2">
    <source>
        <dbReference type="SMART" id="SM00474"/>
    </source>
</evidence>
<dbReference type="Pfam" id="PF01927">
    <property type="entry name" value="Mut7-C"/>
    <property type="match status" value="2"/>
</dbReference>
<dbReference type="GO" id="GO:0006139">
    <property type="term" value="P:nucleobase-containing compound metabolic process"/>
    <property type="evidence" value="ECO:0007669"/>
    <property type="project" value="InterPro"/>
</dbReference>
<feature type="region of interest" description="Disordered" evidence="1">
    <location>
        <begin position="580"/>
        <end position="608"/>
    </location>
</feature>
<dbReference type="GO" id="GO:0003676">
    <property type="term" value="F:nucleic acid binding"/>
    <property type="evidence" value="ECO:0007669"/>
    <property type="project" value="InterPro"/>
</dbReference>
<dbReference type="SMART" id="SM00474">
    <property type="entry name" value="35EXOc"/>
    <property type="match status" value="1"/>
</dbReference>
<reference evidence="3" key="3">
    <citation type="submission" date="2025-09" db="UniProtKB">
        <authorList>
            <consortium name="Ensembl"/>
        </authorList>
    </citation>
    <scope>IDENTIFICATION</scope>
</reference>
<sequence>MSDATEGSDPDHLLDTLQALWQKKDIAEVRAEARDAFSRMADPYDGLLQILERCGEVTKSKGGSLAHCLLGEFQQWLKKGPHAGPAHPPDMSTKLRALKLIVEKQPTSLEAMVDIFLLGTLERGLLVQHLHSLLQRGKYKEVVLFSVKLNLQSELEMEKVCVPLILMDKLQLAETFVSHSVDLQRHLLRLLDSWCARDFDSESLYSQYPGSSSSLKTSRLNPSVLRKQVFRLMERLKVDAAFCPNVVAQRRLASLSFLMYKRFVEKSMSEEDWEDHVQSTVGDDQDLQQQLIHLLVRNSDLRTAARWASRYAVPKELLPLGVDDFLEGAQARSEAIGVLKTEDSWGRQAGTSEDTHYQLPIALGDVHLVDTAARLEECREVLLKPDTTVGLDMEWRPSFGSVSRPRVSLIQLAVRDAVYLLDLLALERGEQTVQLVGFMRSLFLDPSITKLGYGLDGDLRTFAAMWPELQDDPIKSAGMLDLLGVHKRLMRSHAPEHRACRPTSKVDGPPEKGLSLLVQLVLGKRLNKSEQLSNWERRPLLPEQVRYAAIDAYCLLDVYHKLSQESPSVEGLCQLAASPSAGEKDYKRKPKQSGAPEQPPVPSPQLASNEPLCPGEFRVVCDNMLQGLGRYLRCVGVDVKILDNDDDHRQAAEIARREGRVILTCGMPYQKLSSQVAAGRCLYVSSSEKAREQALQVIRHFNVQVTQADIFSRCQACNGDEYLKLLREDMAKLIEAKGLMPLDDQAGLEVESPGTAERSLIQRYTPKCRWASASQLDQDTLHFPSGARLQVETVPPGLLDKVDHFYCCTGCGKVFWEGSHFGRVLAQFQEVLQISDDRRDLLE</sequence>
<dbReference type="SUPFAM" id="SSF53098">
    <property type="entry name" value="Ribonuclease H-like"/>
    <property type="match status" value="1"/>
</dbReference>
<dbReference type="Gene3D" id="3.30.420.10">
    <property type="entry name" value="Ribonuclease H-like superfamily/Ribonuclease H"/>
    <property type="match status" value="1"/>
</dbReference>
<dbReference type="InterPro" id="IPR002562">
    <property type="entry name" value="3'-5'_exonuclease_dom"/>
</dbReference>
<dbReference type="Proteomes" id="UP000694620">
    <property type="component" value="Chromosome 9"/>
</dbReference>
<dbReference type="AlphaFoldDB" id="A0A8C4SD04"/>